<evidence type="ECO:0000313" key="1">
    <source>
        <dbReference type="EMBL" id="GFS66816.1"/>
    </source>
</evidence>
<proteinExistence type="predicted"/>
<sequence>MCSIVNDALTANGTRVLNFVSRCTRKTDFVIRGETCYRMVSLLKGSCPKNFVKRYFRELWFLSCGEKEDEYFLTDDHVPAFRAVVQLTAEEKIALGNVQRLTSENESEVQ</sequence>
<protein>
    <submittedName>
        <fullName evidence="1">Uncharacterized protein</fullName>
    </submittedName>
</protein>
<gene>
    <name evidence="1" type="primary">AVEN_82952_1</name>
    <name evidence="1" type="ORF">TNIN_371241</name>
</gene>
<dbReference type="Proteomes" id="UP000886998">
    <property type="component" value="Unassembled WGS sequence"/>
</dbReference>
<dbReference type="AlphaFoldDB" id="A0A8X6IZZ0"/>
<dbReference type="OrthoDB" id="67296at2759"/>
<keyword evidence="2" id="KW-1185">Reference proteome</keyword>
<name>A0A8X6IZZ0_9ARAC</name>
<reference evidence="1" key="1">
    <citation type="submission" date="2020-08" db="EMBL/GenBank/DDBJ databases">
        <title>Multicomponent nature underlies the extraordinary mechanical properties of spider dragline silk.</title>
        <authorList>
            <person name="Kono N."/>
            <person name="Nakamura H."/>
            <person name="Mori M."/>
            <person name="Yoshida Y."/>
            <person name="Ohtoshi R."/>
            <person name="Malay A.D."/>
            <person name="Moran D.A.P."/>
            <person name="Tomita M."/>
            <person name="Numata K."/>
            <person name="Arakawa K."/>
        </authorList>
    </citation>
    <scope>NUCLEOTIDE SEQUENCE</scope>
</reference>
<organism evidence="1 2">
    <name type="scientific">Trichonephila inaurata madagascariensis</name>
    <dbReference type="NCBI Taxonomy" id="2747483"/>
    <lineage>
        <taxon>Eukaryota</taxon>
        <taxon>Metazoa</taxon>
        <taxon>Ecdysozoa</taxon>
        <taxon>Arthropoda</taxon>
        <taxon>Chelicerata</taxon>
        <taxon>Arachnida</taxon>
        <taxon>Araneae</taxon>
        <taxon>Araneomorphae</taxon>
        <taxon>Entelegynae</taxon>
        <taxon>Araneoidea</taxon>
        <taxon>Nephilidae</taxon>
        <taxon>Trichonephila</taxon>
        <taxon>Trichonephila inaurata</taxon>
    </lineage>
</organism>
<evidence type="ECO:0000313" key="2">
    <source>
        <dbReference type="Proteomes" id="UP000886998"/>
    </source>
</evidence>
<accession>A0A8X6IZZ0</accession>
<comment type="caution">
    <text evidence="1">The sequence shown here is derived from an EMBL/GenBank/DDBJ whole genome shotgun (WGS) entry which is preliminary data.</text>
</comment>
<dbReference type="EMBL" id="BMAV01028257">
    <property type="protein sequence ID" value="GFS66816.1"/>
    <property type="molecule type" value="Genomic_DNA"/>
</dbReference>